<sequence length="163" mass="18583">SKDIPNRPGFGGFRGSGLIKSKDPKPELPYPPPPPFTPLTDSTATIELLHPFFKKRIDDLGSLMEDEFMPVSRRAAMRPKVPPTGKIITSNRKRAPKPGELSALAEAKKRKRKKEKDAQEAERLERKKQKQDAKDKKMMEKLEKKKLKEESKIKEKLAKPTKK</sequence>
<keyword evidence="3" id="KW-1185">Reference proteome</keyword>
<evidence type="ECO:0000313" key="2">
    <source>
        <dbReference type="EMBL" id="KAF9943428.1"/>
    </source>
</evidence>
<feature type="region of interest" description="Disordered" evidence="1">
    <location>
        <begin position="74"/>
        <end position="163"/>
    </location>
</feature>
<protein>
    <submittedName>
        <fullName evidence="2">Uncharacterized protein</fullName>
    </submittedName>
</protein>
<feature type="non-terminal residue" evidence="2">
    <location>
        <position position="163"/>
    </location>
</feature>
<dbReference type="EMBL" id="JAAAHW010009238">
    <property type="protein sequence ID" value="KAF9943428.1"/>
    <property type="molecule type" value="Genomic_DNA"/>
</dbReference>
<feature type="region of interest" description="Disordered" evidence="1">
    <location>
        <begin position="1"/>
        <end position="41"/>
    </location>
</feature>
<accession>A0A9P6IQW3</accession>
<evidence type="ECO:0000313" key="3">
    <source>
        <dbReference type="Proteomes" id="UP000749646"/>
    </source>
</evidence>
<comment type="caution">
    <text evidence="2">The sequence shown here is derived from an EMBL/GenBank/DDBJ whole genome shotgun (WGS) entry which is preliminary data.</text>
</comment>
<dbReference type="AlphaFoldDB" id="A0A9P6IQW3"/>
<proteinExistence type="predicted"/>
<feature type="non-terminal residue" evidence="2">
    <location>
        <position position="1"/>
    </location>
</feature>
<evidence type="ECO:0000256" key="1">
    <source>
        <dbReference type="SAM" id="MobiDB-lite"/>
    </source>
</evidence>
<dbReference type="OrthoDB" id="21449at2759"/>
<feature type="compositionally biased region" description="Basic and acidic residues" evidence="1">
    <location>
        <begin position="115"/>
        <end position="163"/>
    </location>
</feature>
<gene>
    <name evidence="2" type="ORF">BGZ65_001069</name>
</gene>
<feature type="compositionally biased region" description="Pro residues" evidence="1">
    <location>
        <begin position="27"/>
        <end position="37"/>
    </location>
</feature>
<organism evidence="2 3">
    <name type="scientific">Modicella reniformis</name>
    <dbReference type="NCBI Taxonomy" id="1440133"/>
    <lineage>
        <taxon>Eukaryota</taxon>
        <taxon>Fungi</taxon>
        <taxon>Fungi incertae sedis</taxon>
        <taxon>Mucoromycota</taxon>
        <taxon>Mortierellomycotina</taxon>
        <taxon>Mortierellomycetes</taxon>
        <taxon>Mortierellales</taxon>
        <taxon>Mortierellaceae</taxon>
        <taxon>Modicella</taxon>
    </lineage>
</organism>
<dbReference type="Proteomes" id="UP000749646">
    <property type="component" value="Unassembled WGS sequence"/>
</dbReference>
<name>A0A9P6IQW3_9FUNG</name>
<reference evidence="2" key="1">
    <citation type="journal article" date="2020" name="Fungal Divers.">
        <title>Resolving the Mortierellaceae phylogeny through synthesis of multi-gene phylogenetics and phylogenomics.</title>
        <authorList>
            <person name="Vandepol N."/>
            <person name="Liber J."/>
            <person name="Desiro A."/>
            <person name="Na H."/>
            <person name="Kennedy M."/>
            <person name="Barry K."/>
            <person name="Grigoriev I.V."/>
            <person name="Miller A.N."/>
            <person name="O'Donnell K."/>
            <person name="Stajich J.E."/>
            <person name="Bonito G."/>
        </authorList>
    </citation>
    <scope>NUCLEOTIDE SEQUENCE</scope>
    <source>
        <strain evidence="2">MES-2147</strain>
    </source>
</reference>